<organism evidence="3 4">
    <name type="scientific">Sphingobium terrigena</name>
    <dbReference type="NCBI Taxonomy" id="2304063"/>
    <lineage>
        <taxon>Bacteria</taxon>
        <taxon>Pseudomonadati</taxon>
        <taxon>Pseudomonadota</taxon>
        <taxon>Alphaproteobacteria</taxon>
        <taxon>Sphingomonadales</taxon>
        <taxon>Sphingomonadaceae</taxon>
        <taxon>Sphingobium</taxon>
    </lineage>
</organism>
<dbReference type="EMBL" id="QVRA01000051">
    <property type="protein sequence ID" value="RJG50725.1"/>
    <property type="molecule type" value="Genomic_DNA"/>
</dbReference>
<accession>A0A418YJA1</accession>
<gene>
    <name evidence="3" type="ORF">D0Z70_23705</name>
</gene>
<dbReference type="AlphaFoldDB" id="A0A418YJA1"/>
<feature type="region of interest" description="Disordered" evidence="1">
    <location>
        <begin position="270"/>
        <end position="289"/>
    </location>
</feature>
<name>A0A418YJA1_9SPHN</name>
<evidence type="ECO:0000256" key="2">
    <source>
        <dbReference type="SAM" id="SignalP"/>
    </source>
</evidence>
<feature type="signal peptide" evidence="2">
    <location>
        <begin position="1"/>
        <end position="21"/>
    </location>
</feature>
<reference evidence="3 4" key="1">
    <citation type="submission" date="2018-08" db="EMBL/GenBank/DDBJ databases">
        <title>Sphingobium sp. EO9.</title>
        <authorList>
            <person name="Park Y."/>
            <person name="Kim K.H."/>
            <person name="Jeon C.O."/>
        </authorList>
    </citation>
    <scope>NUCLEOTIDE SEQUENCE [LARGE SCALE GENOMIC DNA]</scope>
    <source>
        <strain evidence="3 4">EO9</strain>
    </source>
</reference>
<sequence length="289" mass="31468">MKCFCGAAAFALSVMPSVALADDVTLAARSWYLFDSLSSGDQLGTNGAGDTGSFTSETFTVLMKGGSISYRSDDFLPATTFTATGLFGSDTKELTIRGGSVINFPGQTFQQLMFSEQRTPQDLRRRDFEVTAQTRINDLLSWTLGVRYERARVRFTSQVTNYSSNPFTNKVDVTTIVSAPFSGGYDLFSLRGGVALAAPLNENRRTLLYANAMGFVGRRENKDRIAAPQYDDASFIGPDLTVGLSHRLAPNIALDIRYRAQFFFSISGSGSFSEPKTTHGPSLGLSYGF</sequence>
<keyword evidence="2" id="KW-0732">Signal</keyword>
<evidence type="ECO:0000256" key="1">
    <source>
        <dbReference type="SAM" id="MobiDB-lite"/>
    </source>
</evidence>
<dbReference type="InterPro" id="IPR011250">
    <property type="entry name" value="OMP/PagP_B-barrel"/>
</dbReference>
<evidence type="ECO:0000313" key="3">
    <source>
        <dbReference type="EMBL" id="RJG50725.1"/>
    </source>
</evidence>
<evidence type="ECO:0000313" key="4">
    <source>
        <dbReference type="Proteomes" id="UP000283469"/>
    </source>
</evidence>
<dbReference type="Proteomes" id="UP000283469">
    <property type="component" value="Unassembled WGS sequence"/>
</dbReference>
<comment type="caution">
    <text evidence="3">The sequence shown here is derived from an EMBL/GenBank/DDBJ whole genome shotgun (WGS) entry which is preliminary data.</text>
</comment>
<protein>
    <recommendedName>
        <fullName evidence="5">Outer membrane protein beta-barrel domain-containing protein</fullName>
    </recommendedName>
</protein>
<feature type="chain" id="PRO_5019521619" description="Outer membrane protein beta-barrel domain-containing protein" evidence="2">
    <location>
        <begin position="22"/>
        <end position="289"/>
    </location>
</feature>
<proteinExistence type="predicted"/>
<evidence type="ECO:0008006" key="5">
    <source>
        <dbReference type="Google" id="ProtNLM"/>
    </source>
</evidence>
<keyword evidence="4" id="KW-1185">Reference proteome</keyword>
<dbReference type="SUPFAM" id="SSF56925">
    <property type="entry name" value="OMPA-like"/>
    <property type="match status" value="1"/>
</dbReference>